<accession>A0AAV5MNA7</accession>
<proteinExistence type="predicted"/>
<organism evidence="1 2">
    <name type="scientific">Rubroshorea leprosula</name>
    <dbReference type="NCBI Taxonomy" id="152421"/>
    <lineage>
        <taxon>Eukaryota</taxon>
        <taxon>Viridiplantae</taxon>
        <taxon>Streptophyta</taxon>
        <taxon>Embryophyta</taxon>
        <taxon>Tracheophyta</taxon>
        <taxon>Spermatophyta</taxon>
        <taxon>Magnoliopsida</taxon>
        <taxon>eudicotyledons</taxon>
        <taxon>Gunneridae</taxon>
        <taxon>Pentapetalae</taxon>
        <taxon>rosids</taxon>
        <taxon>malvids</taxon>
        <taxon>Malvales</taxon>
        <taxon>Dipterocarpaceae</taxon>
        <taxon>Rubroshorea</taxon>
    </lineage>
</organism>
<comment type="caution">
    <text evidence="1">The sequence shown here is derived from an EMBL/GenBank/DDBJ whole genome shotgun (WGS) entry which is preliminary data.</text>
</comment>
<dbReference type="AlphaFoldDB" id="A0AAV5MNA7"/>
<sequence length="85" mass="9568">MEPLMGDGHRLMGSPRPGVLVSRIAVVLLRRICHERCSQRGSHGIYSQGKKWKTDSKQIEKNLNRTEQNRGVLSCCAEFTEEAGE</sequence>
<evidence type="ECO:0000313" key="2">
    <source>
        <dbReference type="Proteomes" id="UP001054252"/>
    </source>
</evidence>
<reference evidence="1 2" key="1">
    <citation type="journal article" date="2021" name="Commun. Biol.">
        <title>The genome of Shorea leprosula (Dipterocarpaceae) highlights the ecological relevance of drought in aseasonal tropical rainforests.</title>
        <authorList>
            <person name="Ng K.K.S."/>
            <person name="Kobayashi M.J."/>
            <person name="Fawcett J.A."/>
            <person name="Hatakeyama M."/>
            <person name="Paape T."/>
            <person name="Ng C.H."/>
            <person name="Ang C.C."/>
            <person name="Tnah L.H."/>
            <person name="Lee C.T."/>
            <person name="Nishiyama T."/>
            <person name="Sese J."/>
            <person name="O'Brien M.J."/>
            <person name="Copetti D."/>
            <person name="Mohd Noor M.I."/>
            <person name="Ong R.C."/>
            <person name="Putra M."/>
            <person name="Sireger I.Z."/>
            <person name="Indrioko S."/>
            <person name="Kosugi Y."/>
            <person name="Izuno A."/>
            <person name="Isagi Y."/>
            <person name="Lee S.L."/>
            <person name="Shimizu K.K."/>
        </authorList>
    </citation>
    <scope>NUCLEOTIDE SEQUENCE [LARGE SCALE GENOMIC DNA]</scope>
    <source>
        <strain evidence="1">214</strain>
    </source>
</reference>
<gene>
    <name evidence="1" type="ORF">SLEP1_g58126</name>
</gene>
<dbReference type="Proteomes" id="UP001054252">
    <property type="component" value="Unassembled WGS sequence"/>
</dbReference>
<protein>
    <submittedName>
        <fullName evidence="1">Uncharacterized protein</fullName>
    </submittedName>
</protein>
<evidence type="ECO:0000313" key="1">
    <source>
        <dbReference type="EMBL" id="GKV51473.1"/>
    </source>
</evidence>
<name>A0AAV5MNA7_9ROSI</name>
<dbReference type="EMBL" id="BPVZ01000502">
    <property type="protein sequence ID" value="GKV51473.1"/>
    <property type="molecule type" value="Genomic_DNA"/>
</dbReference>
<keyword evidence="2" id="KW-1185">Reference proteome</keyword>